<dbReference type="EMBL" id="KK100795">
    <property type="protein sequence ID" value="KIZ03728.1"/>
    <property type="molecule type" value="Genomic_DNA"/>
</dbReference>
<evidence type="ECO:0000256" key="4">
    <source>
        <dbReference type="ARBA" id="ARBA00023125"/>
    </source>
</evidence>
<dbReference type="GO" id="GO:0016592">
    <property type="term" value="C:mediator complex"/>
    <property type="evidence" value="ECO:0007669"/>
    <property type="project" value="TreeGrafter"/>
</dbReference>
<keyword evidence="3 11" id="KW-0067">ATP-binding</keyword>
<dbReference type="InterPro" id="IPR004589">
    <property type="entry name" value="DNA_helicase_ATP-dep_RecQ"/>
</dbReference>
<dbReference type="RefSeq" id="XP_013902747.1">
    <property type="nucleotide sequence ID" value="XM_014047293.1"/>
</dbReference>
<dbReference type="OrthoDB" id="10261556at2759"/>
<dbReference type="STRING" id="145388.A0A0D2JYZ4"/>
<dbReference type="InterPro" id="IPR014001">
    <property type="entry name" value="Helicase_ATP-bd"/>
</dbReference>
<proteinExistence type="inferred from homology"/>
<evidence type="ECO:0000256" key="2">
    <source>
        <dbReference type="ARBA" id="ARBA00022801"/>
    </source>
</evidence>
<keyword evidence="3 11" id="KW-0347">Helicase</keyword>
<name>A0A0D2JYZ4_9CHLO</name>
<dbReference type="GO" id="GO:0000724">
    <property type="term" value="P:double-strand break repair via homologous recombination"/>
    <property type="evidence" value="ECO:0007669"/>
    <property type="project" value="TreeGrafter"/>
</dbReference>
<keyword evidence="5" id="KW-0413">Isomerase</keyword>
<dbReference type="InterPro" id="IPR011545">
    <property type="entry name" value="DEAD/DEAH_box_helicase_dom"/>
</dbReference>
<sequence length="284" mass="31373">MSDKEAIDLTGEASELRSLHVVDQEIKEVEAEIERLLARQAALRQEREALTRQAAVEKRAPRADWAAAAFQWDQEVRVFTVVRLRRDVFGLDGWRPLQREVINATLRGRDVLCLMPAGGGKSLTYQLPALVGQGLTLVISPLLSLIQDQVLGLQAIGVAAASLTSLTPKDEVTSLYQQMAPGGGLRLMYVTPEKVAGSKRLMSKLEKLYAAGQLLRVAVDEAHCVSQWGNDFRPDYKRLCVLKELFPNTPLLALTATATEKARRPRLAEATPRLRAGRTTEPRG</sequence>
<dbReference type="GO" id="GO:0003677">
    <property type="term" value="F:DNA binding"/>
    <property type="evidence" value="ECO:0007669"/>
    <property type="project" value="UniProtKB-KW"/>
</dbReference>
<dbReference type="KEGG" id="mng:MNEG_4233"/>
<dbReference type="PANTHER" id="PTHR13710:SF105">
    <property type="entry name" value="ATP-DEPENDENT DNA HELICASE Q1"/>
    <property type="match status" value="1"/>
</dbReference>
<feature type="domain" description="Helicase ATP-binding" evidence="10">
    <location>
        <begin position="102"/>
        <end position="276"/>
    </location>
</feature>
<evidence type="ECO:0000256" key="3">
    <source>
        <dbReference type="ARBA" id="ARBA00022806"/>
    </source>
</evidence>
<dbReference type="GO" id="GO:0005694">
    <property type="term" value="C:chromosome"/>
    <property type="evidence" value="ECO:0007669"/>
    <property type="project" value="TreeGrafter"/>
</dbReference>
<feature type="region of interest" description="Disordered" evidence="9">
    <location>
        <begin position="262"/>
        <end position="284"/>
    </location>
</feature>
<comment type="similarity">
    <text evidence="1">Belongs to the helicase family. RecQ subfamily.</text>
</comment>
<dbReference type="Pfam" id="PF00270">
    <property type="entry name" value="DEAD"/>
    <property type="match status" value="1"/>
</dbReference>
<reference evidence="11 12" key="1">
    <citation type="journal article" date="2013" name="BMC Genomics">
        <title>Reconstruction of the lipid metabolism for the microalga Monoraphidium neglectum from its genome sequence reveals characteristics suitable for biofuel production.</title>
        <authorList>
            <person name="Bogen C."/>
            <person name="Al-Dilaimi A."/>
            <person name="Albersmeier A."/>
            <person name="Wichmann J."/>
            <person name="Grundmann M."/>
            <person name="Rupp O."/>
            <person name="Lauersen K.J."/>
            <person name="Blifernez-Klassen O."/>
            <person name="Kalinowski J."/>
            <person name="Goesmann A."/>
            <person name="Mussgnug J.H."/>
            <person name="Kruse O."/>
        </authorList>
    </citation>
    <scope>NUCLEOTIDE SEQUENCE [LARGE SCALE GENOMIC DNA]</scope>
    <source>
        <strain evidence="11 12">SAG 48.87</strain>
    </source>
</reference>
<evidence type="ECO:0000256" key="8">
    <source>
        <dbReference type="SAM" id="Coils"/>
    </source>
</evidence>
<protein>
    <recommendedName>
        <fullName evidence="7">DNA 3'-5' helicase</fullName>
        <ecNumber evidence="7">5.6.2.4</ecNumber>
    </recommendedName>
</protein>
<dbReference type="SUPFAM" id="SSF52540">
    <property type="entry name" value="P-loop containing nucleoside triphosphate hydrolases"/>
    <property type="match status" value="1"/>
</dbReference>
<dbReference type="FunFam" id="3.40.50.300:FF:001389">
    <property type="entry name" value="ATP-dependent DNA helicase RecQ"/>
    <property type="match status" value="1"/>
</dbReference>
<evidence type="ECO:0000256" key="9">
    <source>
        <dbReference type="SAM" id="MobiDB-lite"/>
    </source>
</evidence>
<dbReference type="PROSITE" id="PS51192">
    <property type="entry name" value="HELICASE_ATP_BIND_1"/>
    <property type="match status" value="1"/>
</dbReference>
<evidence type="ECO:0000259" key="10">
    <source>
        <dbReference type="PROSITE" id="PS51192"/>
    </source>
</evidence>
<evidence type="ECO:0000256" key="7">
    <source>
        <dbReference type="ARBA" id="ARBA00034808"/>
    </source>
</evidence>
<evidence type="ECO:0000313" key="11">
    <source>
        <dbReference type="EMBL" id="KIZ03728.1"/>
    </source>
</evidence>
<dbReference type="PANTHER" id="PTHR13710">
    <property type="entry name" value="DNA HELICASE RECQ FAMILY MEMBER"/>
    <property type="match status" value="1"/>
</dbReference>
<keyword evidence="2 11" id="KW-0378">Hydrolase</keyword>
<dbReference type="GO" id="GO:0005737">
    <property type="term" value="C:cytoplasm"/>
    <property type="evidence" value="ECO:0007669"/>
    <property type="project" value="TreeGrafter"/>
</dbReference>
<dbReference type="SMART" id="SM00487">
    <property type="entry name" value="DEXDc"/>
    <property type="match status" value="1"/>
</dbReference>
<gene>
    <name evidence="11" type="ORF">MNEG_4233</name>
</gene>
<dbReference type="InterPro" id="IPR027417">
    <property type="entry name" value="P-loop_NTPase"/>
</dbReference>
<dbReference type="GO" id="GO:0043138">
    <property type="term" value="F:3'-5' DNA helicase activity"/>
    <property type="evidence" value="ECO:0007669"/>
    <property type="project" value="UniProtKB-EC"/>
</dbReference>
<comment type="catalytic activity">
    <reaction evidence="6">
        <text>Couples ATP hydrolysis with the unwinding of duplex DNA by translocating in the 3'-5' direction.</text>
        <dbReference type="EC" id="5.6.2.4"/>
    </reaction>
</comment>
<dbReference type="Proteomes" id="UP000054498">
    <property type="component" value="Unassembled WGS sequence"/>
</dbReference>
<keyword evidence="12" id="KW-1185">Reference proteome</keyword>
<keyword evidence="8" id="KW-0175">Coiled coil</keyword>
<dbReference type="AlphaFoldDB" id="A0A0D2JYZ4"/>
<dbReference type="GO" id="GO:0009378">
    <property type="term" value="F:four-way junction helicase activity"/>
    <property type="evidence" value="ECO:0007669"/>
    <property type="project" value="TreeGrafter"/>
</dbReference>
<dbReference type="GeneID" id="25737111"/>
<dbReference type="Gene3D" id="3.40.50.300">
    <property type="entry name" value="P-loop containing nucleotide triphosphate hydrolases"/>
    <property type="match status" value="1"/>
</dbReference>
<accession>A0A0D2JYZ4</accession>
<keyword evidence="3 11" id="KW-0547">Nucleotide-binding</keyword>
<evidence type="ECO:0000256" key="1">
    <source>
        <dbReference type="ARBA" id="ARBA00005446"/>
    </source>
</evidence>
<dbReference type="GO" id="GO:0016787">
    <property type="term" value="F:hydrolase activity"/>
    <property type="evidence" value="ECO:0007669"/>
    <property type="project" value="UniProtKB-KW"/>
</dbReference>
<dbReference type="NCBIfam" id="TIGR00614">
    <property type="entry name" value="recQ_fam"/>
    <property type="match status" value="1"/>
</dbReference>
<feature type="coiled-coil region" evidence="8">
    <location>
        <begin position="19"/>
        <end position="60"/>
    </location>
</feature>
<keyword evidence="4" id="KW-0238">DNA-binding</keyword>
<organism evidence="11 12">
    <name type="scientific">Monoraphidium neglectum</name>
    <dbReference type="NCBI Taxonomy" id="145388"/>
    <lineage>
        <taxon>Eukaryota</taxon>
        <taxon>Viridiplantae</taxon>
        <taxon>Chlorophyta</taxon>
        <taxon>core chlorophytes</taxon>
        <taxon>Chlorophyceae</taxon>
        <taxon>CS clade</taxon>
        <taxon>Sphaeropleales</taxon>
        <taxon>Selenastraceae</taxon>
        <taxon>Monoraphidium</taxon>
    </lineage>
</organism>
<dbReference type="GO" id="GO:0005524">
    <property type="term" value="F:ATP binding"/>
    <property type="evidence" value="ECO:0007669"/>
    <property type="project" value="InterPro"/>
</dbReference>
<dbReference type="EC" id="5.6.2.4" evidence="7"/>
<evidence type="ECO:0000256" key="5">
    <source>
        <dbReference type="ARBA" id="ARBA00023235"/>
    </source>
</evidence>
<evidence type="ECO:0000313" key="12">
    <source>
        <dbReference type="Proteomes" id="UP000054498"/>
    </source>
</evidence>
<evidence type="ECO:0000256" key="6">
    <source>
        <dbReference type="ARBA" id="ARBA00034617"/>
    </source>
</evidence>